<feature type="transmembrane region" description="Helical" evidence="3">
    <location>
        <begin position="84"/>
        <end position="103"/>
    </location>
</feature>
<dbReference type="Pfam" id="PF02632">
    <property type="entry name" value="BioY"/>
    <property type="match status" value="1"/>
</dbReference>
<reference evidence="4 5" key="1">
    <citation type="submission" date="2018-06" db="EMBL/GenBank/DDBJ databases">
        <authorList>
            <consortium name="Pathogen Informatics"/>
            <person name="Doyle S."/>
        </authorList>
    </citation>
    <scope>NUCLEOTIDE SEQUENCE [LARGE SCALE GENOMIC DNA]</scope>
    <source>
        <strain evidence="4 5">NCTC13028</strain>
    </source>
</reference>
<keyword evidence="3" id="KW-0812">Transmembrane</keyword>
<name>A0A2X2WC13_CLOCO</name>
<evidence type="ECO:0000313" key="4">
    <source>
        <dbReference type="EMBL" id="SQB35531.1"/>
    </source>
</evidence>
<organism evidence="4 5">
    <name type="scientific">Clostridium cochlearium</name>
    <dbReference type="NCBI Taxonomy" id="1494"/>
    <lineage>
        <taxon>Bacteria</taxon>
        <taxon>Bacillati</taxon>
        <taxon>Bacillota</taxon>
        <taxon>Clostridia</taxon>
        <taxon>Eubacteriales</taxon>
        <taxon>Clostridiaceae</taxon>
        <taxon>Clostridium</taxon>
    </lineage>
</organism>
<dbReference type="PANTHER" id="PTHR34295:SF1">
    <property type="entry name" value="BIOTIN TRANSPORTER BIOY"/>
    <property type="match status" value="1"/>
</dbReference>
<evidence type="ECO:0000256" key="1">
    <source>
        <dbReference type="ARBA" id="ARBA00010692"/>
    </source>
</evidence>
<dbReference type="RefSeq" id="WP_096635046.1">
    <property type="nucleotide sequence ID" value="NZ_OAOH01000001.1"/>
</dbReference>
<keyword evidence="2" id="KW-1003">Cell membrane</keyword>
<dbReference type="GO" id="GO:0005886">
    <property type="term" value="C:plasma membrane"/>
    <property type="evidence" value="ECO:0007669"/>
    <property type="project" value="UniProtKB-SubCell"/>
</dbReference>
<protein>
    <recommendedName>
        <fullName evidence="2">Biotin transporter</fullName>
    </recommendedName>
</protein>
<dbReference type="PIRSF" id="PIRSF016661">
    <property type="entry name" value="BioY"/>
    <property type="match status" value="1"/>
</dbReference>
<keyword evidence="2" id="KW-0813">Transport</keyword>
<comment type="similarity">
    <text evidence="1 2">Belongs to the BioY family.</text>
</comment>
<dbReference type="AlphaFoldDB" id="A0A2X2WC13"/>
<comment type="subcellular location">
    <subcellularLocation>
        <location evidence="2">Cell membrane</location>
        <topology evidence="2">Multi-pass membrane protein</topology>
    </subcellularLocation>
</comment>
<feature type="transmembrane region" description="Helical" evidence="3">
    <location>
        <begin position="115"/>
        <end position="134"/>
    </location>
</feature>
<sequence>MNNKLSIRDISVAATFTALTAVMSQISIPLPFSPVPITLQIFAIYLSSIILGSRLATLSQIIYLLLGAVGVPVFSHFSGGFQSIVGPTGGFLISFPIVAFIVGKISEKDMGIISLSLGLIISLIFCYSIGVLQLSFVTKMPIKKSIMVGAVPFIPLDIVKIFIAYLIGIKVKFSLIKSNLLKIK</sequence>
<proteinExistence type="inferred from homology"/>
<dbReference type="PANTHER" id="PTHR34295">
    <property type="entry name" value="BIOTIN TRANSPORTER BIOY"/>
    <property type="match status" value="1"/>
</dbReference>
<dbReference type="Gene3D" id="1.10.1760.20">
    <property type="match status" value="1"/>
</dbReference>
<evidence type="ECO:0000313" key="5">
    <source>
        <dbReference type="Proteomes" id="UP000250223"/>
    </source>
</evidence>
<keyword evidence="2 3" id="KW-0472">Membrane</keyword>
<accession>A0A2X2WC13</accession>
<evidence type="ECO:0000256" key="3">
    <source>
        <dbReference type="SAM" id="Phobius"/>
    </source>
</evidence>
<dbReference type="EMBL" id="UAWC01000024">
    <property type="protein sequence ID" value="SQB35531.1"/>
    <property type="molecule type" value="Genomic_DNA"/>
</dbReference>
<gene>
    <name evidence="4" type="primary">bioY</name>
    <name evidence="4" type="ORF">NCTC13028_02042</name>
</gene>
<dbReference type="GO" id="GO:0015225">
    <property type="term" value="F:biotin transmembrane transporter activity"/>
    <property type="evidence" value="ECO:0007669"/>
    <property type="project" value="UniProtKB-UniRule"/>
</dbReference>
<keyword evidence="3" id="KW-1133">Transmembrane helix</keyword>
<evidence type="ECO:0000256" key="2">
    <source>
        <dbReference type="PIRNR" id="PIRNR016661"/>
    </source>
</evidence>
<dbReference type="InterPro" id="IPR003784">
    <property type="entry name" value="BioY"/>
</dbReference>
<feature type="transmembrane region" description="Helical" evidence="3">
    <location>
        <begin position="146"/>
        <end position="167"/>
    </location>
</feature>
<dbReference type="Proteomes" id="UP000250223">
    <property type="component" value="Unassembled WGS sequence"/>
</dbReference>